<dbReference type="AlphaFoldDB" id="A0A1I0GL62"/>
<sequence length="136" mass="15912">MKEQEAIELLKGMQNPLQDYADMIGAPAFASGHRYVYPEPEDYAIEEAITVLEEKKSRRWIPVSEQLPDEPKFFLVTFAKQFGGYDIEYCYYECEKWFIVADGDNSENKAWREEMKSVVAWMPLPEPYRPEPGKKC</sequence>
<proteinExistence type="predicted"/>
<evidence type="ECO:0000313" key="1">
    <source>
        <dbReference type="EMBL" id="SET71698.1"/>
    </source>
</evidence>
<gene>
    <name evidence="1" type="ORF">SAMN05216521_102061</name>
</gene>
<reference evidence="1 2" key="1">
    <citation type="submission" date="2016-10" db="EMBL/GenBank/DDBJ databases">
        <authorList>
            <person name="Varghese N."/>
            <person name="Submissions S."/>
        </authorList>
    </citation>
    <scope>NUCLEOTIDE SEQUENCE [LARGE SCALE GENOMIC DNA]</scope>
    <source>
        <strain evidence="1 2">NLAE-zl-C196</strain>
    </source>
</reference>
<dbReference type="EMBL" id="FOIO01000020">
    <property type="protein sequence ID" value="SET71698.1"/>
    <property type="molecule type" value="Genomic_DNA"/>
</dbReference>
<protein>
    <submittedName>
        <fullName evidence="1">Uncharacterized protein</fullName>
    </submittedName>
</protein>
<organism evidence="1 2">
    <name type="scientific">Enterocloster clostridioformis</name>
    <dbReference type="NCBI Taxonomy" id="1531"/>
    <lineage>
        <taxon>Bacteria</taxon>
        <taxon>Bacillati</taxon>
        <taxon>Bacillota</taxon>
        <taxon>Clostridia</taxon>
        <taxon>Lachnospirales</taxon>
        <taxon>Lachnospiraceae</taxon>
        <taxon>Enterocloster</taxon>
    </lineage>
</organism>
<comment type="caution">
    <text evidence="1">The sequence shown here is derived from an EMBL/GenBank/DDBJ whole genome shotgun (WGS) entry which is preliminary data.</text>
</comment>
<dbReference type="Proteomes" id="UP000182121">
    <property type="component" value="Unassembled WGS sequence"/>
</dbReference>
<dbReference type="RefSeq" id="WP_074662616.1">
    <property type="nucleotide sequence ID" value="NZ_FOIO01000020.1"/>
</dbReference>
<name>A0A1I0GL62_9FIRM</name>
<dbReference type="InterPro" id="IPR007539">
    <property type="entry name" value="DUF551"/>
</dbReference>
<dbReference type="Pfam" id="PF04448">
    <property type="entry name" value="DUF551"/>
    <property type="match status" value="1"/>
</dbReference>
<evidence type="ECO:0000313" key="2">
    <source>
        <dbReference type="Proteomes" id="UP000182121"/>
    </source>
</evidence>
<accession>A0A1I0GL62</accession>